<evidence type="ECO:0000256" key="6">
    <source>
        <dbReference type="ARBA" id="ARBA00022741"/>
    </source>
</evidence>
<evidence type="ECO:0000313" key="14">
    <source>
        <dbReference type="EMBL" id="MBM0107885.1"/>
    </source>
</evidence>
<evidence type="ECO:0000256" key="7">
    <source>
        <dbReference type="ARBA" id="ARBA00022777"/>
    </source>
</evidence>
<keyword evidence="9 11" id="KW-0067">ATP-binding</keyword>
<gene>
    <name evidence="11 14" type="primary">aceK</name>
    <name evidence="14" type="ORF">JM946_24390</name>
</gene>
<dbReference type="EC" id="2.7.11.5" evidence="11"/>
<evidence type="ECO:0000313" key="15">
    <source>
        <dbReference type="Proteomes" id="UP000661077"/>
    </source>
</evidence>
<evidence type="ECO:0000256" key="10">
    <source>
        <dbReference type="ARBA" id="ARBA00022912"/>
    </source>
</evidence>
<evidence type="ECO:0000256" key="4">
    <source>
        <dbReference type="ARBA" id="ARBA00022532"/>
    </source>
</evidence>
<keyword evidence="5 11" id="KW-0808">Transferase</keyword>
<dbReference type="HAMAP" id="MF_00747">
    <property type="entry name" value="AceK"/>
    <property type="match status" value="1"/>
</dbReference>
<dbReference type="Pfam" id="PF20423">
    <property type="entry name" value="AceK_regulatory"/>
    <property type="match status" value="1"/>
</dbReference>
<dbReference type="GO" id="GO:0016787">
    <property type="term" value="F:hydrolase activity"/>
    <property type="evidence" value="ECO:0007669"/>
    <property type="project" value="UniProtKB-KW"/>
</dbReference>
<dbReference type="NCBIfam" id="NF002804">
    <property type="entry name" value="PRK02946.1"/>
    <property type="match status" value="1"/>
</dbReference>
<keyword evidence="2 11" id="KW-0963">Cytoplasm</keyword>
<keyword evidence="1 11" id="KW-0329">Glyoxylate bypass</keyword>
<keyword evidence="3 11" id="KW-0723">Serine/threonine-protein kinase</keyword>
<feature type="active site" evidence="11">
    <location>
        <position position="384"/>
    </location>
</feature>
<name>A0ABS1X3T7_9GAMM</name>
<comment type="subcellular location">
    <subcellularLocation>
        <location evidence="11">Cytoplasm</location>
    </subcellularLocation>
</comment>
<dbReference type="PANTHER" id="PTHR39559:SF1">
    <property type="entry name" value="ISOCITRATE DEHYDROGENASE KINASE_PHOSPHATASE"/>
    <property type="match status" value="1"/>
</dbReference>
<evidence type="ECO:0000259" key="12">
    <source>
        <dbReference type="Pfam" id="PF06315"/>
    </source>
</evidence>
<evidence type="ECO:0000256" key="9">
    <source>
        <dbReference type="ARBA" id="ARBA00022840"/>
    </source>
</evidence>
<dbReference type="EC" id="3.1.3.-" evidence="11"/>
<keyword evidence="4 11" id="KW-0816">Tricarboxylic acid cycle</keyword>
<comment type="catalytic activity">
    <reaction evidence="11">
        <text>L-seryl-[isocitrate dehydrogenase] + ATP = O-phospho-L-seryl-[isocitrate dehydrogenase] + ADP + H(+)</text>
        <dbReference type="Rhea" id="RHEA:43540"/>
        <dbReference type="Rhea" id="RHEA-COMP:10605"/>
        <dbReference type="Rhea" id="RHEA-COMP:10606"/>
        <dbReference type="ChEBI" id="CHEBI:15378"/>
        <dbReference type="ChEBI" id="CHEBI:29999"/>
        <dbReference type="ChEBI" id="CHEBI:30616"/>
        <dbReference type="ChEBI" id="CHEBI:83421"/>
        <dbReference type="ChEBI" id="CHEBI:456216"/>
        <dbReference type="EC" id="2.7.11.5"/>
    </reaction>
</comment>
<keyword evidence="7 11" id="KW-0418">Kinase</keyword>
<evidence type="ECO:0000256" key="8">
    <source>
        <dbReference type="ARBA" id="ARBA00022801"/>
    </source>
</evidence>
<keyword evidence="6 11" id="KW-0547">Nucleotide-binding</keyword>
<evidence type="ECO:0000256" key="2">
    <source>
        <dbReference type="ARBA" id="ARBA00022490"/>
    </source>
</evidence>
<feature type="binding site" evidence="11">
    <location>
        <begin position="328"/>
        <end position="334"/>
    </location>
    <ligand>
        <name>ATP</name>
        <dbReference type="ChEBI" id="CHEBI:30616"/>
    </ligand>
</feature>
<dbReference type="EMBL" id="JAEVLS010000006">
    <property type="protein sequence ID" value="MBM0107885.1"/>
    <property type="molecule type" value="Genomic_DNA"/>
</dbReference>
<protein>
    <recommendedName>
        <fullName evidence="11">Isocitrate dehydrogenase kinase/phosphatase</fullName>
        <shortName evidence="11">IDH kinase/phosphatase</shortName>
        <shortName evidence="11">IDHK/P</shortName>
        <ecNumber evidence="11">2.7.11.5</ecNumber>
        <ecNumber evidence="11">3.1.3.-</ecNumber>
    </recommendedName>
</protein>
<dbReference type="GO" id="GO:0008772">
    <property type="term" value="F:[isocitrate dehydrogenase (NADP+)] kinase activity"/>
    <property type="evidence" value="ECO:0007669"/>
    <property type="project" value="UniProtKB-EC"/>
</dbReference>
<keyword evidence="15" id="KW-1185">Reference proteome</keyword>
<proteinExistence type="inferred from homology"/>
<organism evidence="14 15">
    <name type="scientific">Steroidobacter gossypii</name>
    <dbReference type="NCBI Taxonomy" id="2805490"/>
    <lineage>
        <taxon>Bacteria</taxon>
        <taxon>Pseudomonadati</taxon>
        <taxon>Pseudomonadota</taxon>
        <taxon>Gammaproteobacteria</taxon>
        <taxon>Steroidobacterales</taxon>
        <taxon>Steroidobacteraceae</taxon>
        <taxon>Steroidobacter</taxon>
    </lineage>
</organism>
<dbReference type="PIRSF" id="PIRSF000719">
    <property type="entry name" value="AceK"/>
    <property type="match status" value="1"/>
</dbReference>
<evidence type="ECO:0000256" key="3">
    <source>
        <dbReference type="ARBA" id="ARBA00022527"/>
    </source>
</evidence>
<dbReference type="Proteomes" id="UP000661077">
    <property type="component" value="Unassembled WGS sequence"/>
</dbReference>
<keyword evidence="10 11" id="KW-0904">Protein phosphatase</keyword>
<dbReference type="InterPro" id="IPR010452">
    <property type="entry name" value="Isocitrate_DH_AceK"/>
</dbReference>
<feature type="binding site" evidence="11">
    <location>
        <position position="349"/>
    </location>
    <ligand>
        <name>ATP</name>
        <dbReference type="ChEBI" id="CHEBI:30616"/>
    </ligand>
</feature>
<dbReference type="InterPro" id="IPR046854">
    <property type="entry name" value="AceK_regulatory"/>
</dbReference>
<comment type="caution">
    <text evidence="14">The sequence shown here is derived from an EMBL/GenBank/DDBJ whole genome shotgun (WGS) entry which is preliminary data.</text>
</comment>
<dbReference type="RefSeq" id="WP_203169998.1">
    <property type="nucleotide sequence ID" value="NZ_JAEVLS010000006.1"/>
</dbReference>
<evidence type="ECO:0000256" key="11">
    <source>
        <dbReference type="HAMAP-Rule" id="MF_00747"/>
    </source>
</evidence>
<keyword evidence="8 11" id="KW-0378">Hydrolase</keyword>
<reference evidence="14 15" key="1">
    <citation type="journal article" date="2021" name="Int. J. Syst. Evol. Microbiol.">
        <title>Steroidobacter gossypii sp. nov., isolated from soil of cotton cropping field.</title>
        <authorList>
            <person name="Huang R."/>
            <person name="Yang S."/>
            <person name="Zhen C."/>
            <person name="Liu W."/>
        </authorList>
    </citation>
    <scope>NUCLEOTIDE SEQUENCE [LARGE SCALE GENOMIC DNA]</scope>
    <source>
        <strain evidence="14 15">S1-65</strain>
    </source>
</reference>
<evidence type="ECO:0000256" key="1">
    <source>
        <dbReference type="ARBA" id="ARBA00022435"/>
    </source>
</evidence>
<dbReference type="InterPro" id="IPR046855">
    <property type="entry name" value="AceK_kinase"/>
</dbReference>
<comment type="function">
    <text evidence="11">Bifunctional enzyme which can phosphorylate or dephosphorylate isocitrate dehydrogenase (IDH) on a specific serine residue. This is a regulatory mechanism which enables bacteria to bypass the Krebs cycle via the glyoxylate shunt in response to the source of carbon. When bacteria are grown on glucose, IDH is fully active and unphosphorylated, but when grown on acetate or ethanol, the activity of IDH declines drastically concomitant with its phosphorylation.</text>
</comment>
<dbReference type="Pfam" id="PF06315">
    <property type="entry name" value="AceK_kinase"/>
    <property type="match status" value="1"/>
</dbReference>
<accession>A0ABS1X3T7</accession>
<comment type="similarity">
    <text evidence="11">Belongs to the AceK family.</text>
</comment>
<sequence>MSASAATVLSRDALVDTCAGALVQSFADYNAEFRAITRRAPQRFEDRDWRGSLRDAVERIELYDKCVNRAVTQMKARLGEDVTERALWSSIKRRFTELIDALPDLEFDKTFFNSVTRRTFGTIGVDPAVEFVALDLDPIGAVTSPIDTNVYVNRGSLELLFEEVLADFRFKTPYVDFDRSVRTISNEVRAQCEADADASKPPLQVEQIEFIRTVFYQMTRAYLVGRISGPGWRLPFVLALQNTESGVRIDAVMMDESTVSILFSFTRSYFHADLAHVGQAIVFLKSILPRKPVSELYTVLGRAKQGKTERYRELFKHLQNSEDQFVHAPGDKGLVMICFTLPSFDVVFKIIRDRFAYPKNILREEVQKKYEMVFKHDRAGRLVDAQEFKRLKFPASRFSKELVAELQDEAANTVHFEDGWVIMDHVYIERRMTPLNLYIRDASREDAIKAVLDYGQCIRDLAVTNIFAGDLLLKNFGVTRHARVIFYDYDELCAVTDCRFRDVPQSKFEEDDMRAEAWFHVNDNDVFPETFMQFLGFDAELKEEFLKVHGEIMTAEWWRGIQQRLQDGEVLEVLPYHRHRVRVFSSI</sequence>
<evidence type="ECO:0000256" key="5">
    <source>
        <dbReference type="ARBA" id="ARBA00022679"/>
    </source>
</evidence>
<feature type="domain" description="Isocitrate dehydrogenase kinase/phosphatase (AceK) kinase" evidence="12">
    <location>
        <begin position="323"/>
        <end position="577"/>
    </location>
</feature>
<feature type="domain" description="Isocitrate dehydrogenase kinase/phosphatase (AceK) regulatory" evidence="13">
    <location>
        <begin position="20"/>
        <end position="322"/>
    </location>
</feature>
<evidence type="ECO:0000259" key="13">
    <source>
        <dbReference type="Pfam" id="PF20423"/>
    </source>
</evidence>
<dbReference type="PANTHER" id="PTHR39559">
    <property type="match status" value="1"/>
</dbReference>